<keyword evidence="2" id="KW-1185">Reference proteome</keyword>
<protein>
    <submittedName>
        <fullName evidence="1">Uncharacterized protein</fullName>
    </submittedName>
</protein>
<evidence type="ECO:0000313" key="2">
    <source>
        <dbReference type="Proteomes" id="UP001054945"/>
    </source>
</evidence>
<dbReference type="Proteomes" id="UP001054945">
    <property type="component" value="Unassembled WGS sequence"/>
</dbReference>
<reference evidence="1 2" key="1">
    <citation type="submission" date="2021-06" db="EMBL/GenBank/DDBJ databases">
        <title>Caerostris extrusa draft genome.</title>
        <authorList>
            <person name="Kono N."/>
            <person name="Arakawa K."/>
        </authorList>
    </citation>
    <scope>NUCLEOTIDE SEQUENCE [LARGE SCALE GENOMIC DNA]</scope>
</reference>
<accession>A0AAV4NKI4</accession>
<dbReference type="EMBL" id="BPLR01021032">
    <property type="protein sequence ID" value="GIX85198.1"/>
    <property type="molecule type" value="Genomic_DNA"/>
</dbReference>
<name>A0AAV4NKI4_CAEEX</name>
<comment type="caution">
    <text evidence="1">The sequence shown here is derived from an EMBL/GenBank/DDBJ whole genome shotgun (WGS) entry which is preliminary data.</text>
</comment>
<evidence type="ECO:0000313" key="1">
    <source>
        <dbReference type="EMBL" id="GIX85198.1"/>
    </source>
</evidence>
<proteinExistence type="predicted"/>
<dbReference type="AlphaFoldDB" id="A0AAV4NKI4"/>
<organism evidence="1 2">
    <name type="scientific">Caerostris extrusa</name>
    <name type="common">Bark spider</name>
    <name type="synonym">Caerostris bankana</name>
    <dbReference type="NCBI Taxonomy" id="172846"/>
    <lineage>
        <taxon>Eukaryota</taxon>
        <taxon>Metazoa</taxon>
        <taxon>Ecdysozoa</taxon>
        <taxon>Arthropoda</taxon>
        <taxon>Chelicerata</taxon>
        <taxon>Arachnida</taxon>
        <taxon>Araneae</taxon>
        <taxon>Araneomorphae</taxon>
        <taxon>Entelegynae</taxon>
        <taxon>Araneoidea</taxon>
        <taxon>Araneidae</taxon>
        <taxon>Caerostris</taxon>
    </lineage>
</organism>
<sequence length="93" mass="10465">MAFVRWRCQATLTEPQSGKRMSSALSCFSRMVFENAIVYRPLMAIVHSKSIYKEGENQLASVNEEATRIQSAAVEEALININNLAQMTPDRTI</sequence>
<gene>
    <name evidence="1" type="ORF">CEXT_552291</name>
</gene>